<keyword evidence="3" id="KW-0598">Phosphotransferase system</keyword>
<protein>
    <submittedName>
        <fullName evidence="7">HPr family phosphocarrier protein</fullName>
    </submittedName>
</protein>
<evidence type="ECO:0000256" key="3">
    <source>
        <dbReference type="ARBA" id="ARBA00022683"/>
    </source>
</evidence>
<dbReference type="SUPFAM" id="SSF55594">
    <property type="entry name" value="HPr-like"/>
    <property type="match status" value="1"/>
</dbReference>
<comment type="subcellular location">
    <subcellularLocation>
        <location evidence="1">Cytoplasm</location>
    </subcellularLocation>
</comment>
<organism evidence="7 8">
    <name type="scientific">Eiseniibacteriota bacterium</name>
    <dbReference type="NCBI Taxonomy" id="2212470"/>
    <lineage>
        <taxon>Bacteria</taxon>
        <taxon>Candidatus Eiseniibacteriota</taxon>
    </lineage>
</organism>
<dbReference type="AlphaFoldDB" id="A0A538U2L8"/>
<evidence type="ECO:0000256" key="4">
    <source>
        <dbReference type="SAM" id="MobiDB-lite"/>
    </source>
</evidence>
<evidence type="ECO:0000313" key="8">
    <source>
        <dbReference type="Proteomes" id="UP000319836"/>
    </source>
</evidence>
<name>A0A538U2L8_UNCEI</name>
<feature type="domain" description="HPr" evidence="6">
    <location>
        <begin position="1"/>
        <end position="109"/>
    </location>
</feature>
<dbReference type="PRINTS" id="PR00107">
    <property type="entry name" value="PHOSPHOCPHPR"/>
</dbReference>
<feature type="transmembrane region" description="Helical" evidence="5">
    <location>
        <begin position="117"/>
        <end position="138"/>
    </location>
</feature>
<keyword evidence="2" id="KW-0963">Cytoplasm</keyword>
<evidence type="ECO:0000313" key="7">
    <source>
        <dbReference type="EMBL" id="TMQ70155.1"/>
    </source>
</evidence>
<accession>A0A538U2L8</accession>
<dbReference type="CDD" id="cd00367">
    <property type="entry name" value="PTS-HPr_like"/>
    <property type="match status" value="1"/>
</dbReference>
<dbReference type="EMBL" id="VBPA01000230">
    <property type="protein sequence ID" value="TMQ70155.1"/>
    <property type="molecule type" value="Genomic_DNA"/>
</dbReference>
<evidence type="ECO:0000256" key="5">
    <source>
        <dbReference type="SAM" id="Phobius"/>
    </source>
</evidence>
<dbReference type="Proteomes" id="UP000319836">
    <property type="component" value="Unassembled WGS sequence"/>
</dbReference>
<dbReference type="InterPro" id="IPR000032">
    <property type="entry name" value="HPr-like"/>
</dbReference>
<evidence type="ECO:0000256" key="1">
    <source>
        <dbReference type="ARBA" id="ARBA00004496"/>
    </source>
</evidence>
<feature type="region of interest" description="Disordered" evidence="4">
    <location>
        <begin position="161"/>
        <end position="206"/>
    </location>
</feature>
<gene>
    <name evidence="7" type="ORF">E6K80_09370</name>
</gene>
<dbReference type="GO" id="GO:0005737">
    <property type="term" value="C:cytoplasm"/>
    <property type="evidence" value="ECO:0007669"/>
    <property type="project" value="UniProtKB-SubCell"/>
</dbReference>
<dbReference type="PANTHER" id="PTHR33705:SF2">
    <property type="entry name" value="PHOSPHOCARRIER PROTEIN NPR"/>
    <property type="match status" value="1"/>
</dbReference>
<proteinExistence type="predicted"/>
<reference evidence="7 8" key="1">
    <citation type="journal article" date="2019" name="Nat. Microbiol.">
        <title>Mediterranean grassland soil C-N compound turnover is dependent on rainfall and depth, and is mediated by genomically divergent microorganisms.</title>
        <authorList>
            <person name="Diamond S."/>
            <person name="Andeer P.F."/>
            <person name="Li Z."/>
            <person name="Crits-Christoph A."/>
            <person name="Burstein D."/>
            <person name="Anantharaman K."/>
            <person name="Lane K.R."/>
            <person name="Thomas B.C."/>
            <person name="Pan C."/>
            <person name="Northen T.R."/>
            <person name="Banfield J.F."/>
        </authorList>
    </citation>
    <scope>NUCLEOTIDE SEQUENCE [LARGE SCALE GENOMIC DNA]</scope>
    <source>
        <strain evidence="7">WS_10</strain>
    </source>
</reference>
<dbReference type="PANTHER" id="PTHR33705">
    <property type="entry name" value="PHOSPHOCARRIER PROTEIN HPR"/>
    <property type="match status" value="1"/>
</dbReference>
<keyword evidence="5" id="KW-0812">Transmembrane</keyword>
<dbReference type="GO" id="GO:0009401">
    <property type="term" value="P:phosphoenolpyruvate-dependent sugar phosphotransferase system"/>
    <property type="evidence" value="ECO:0007669"/>
    <property type="project" value="UniProtKB-KW"/>
</dbReference>
<dbReference type="PROSITE" id="PS51350">
    <property type="entry name" value="PTS_HPR_DOM"/>
    <property type="match status" value="1"/>
</dbReference>
<comment type="caution">
    <text evidence="7">The sequence shown here is derived from an EMBL/GenBank/DDBJ whole genome shotgun (WGS) entry which is preliminary data.</text>
</comment>
<dbReference type="InterPro" id="IPR050399">
    <property type="entry name" value="HPr"/>
</dbReference>
<sequence length="224" mass="23477">MKEVQLVIRNQMGLHARACAMFVKAAARFPATEVYVSRDDLEVNGKSIMGVMMLAAEEGSMIKVRAEGDQEDAAIAVLLWASYNSLHLLLRARGVEWGYRGGPAVLGDGLRQALERLIGRLSVMGSILVGILMALLLVPGGEPREVTFQVLLIAGVGRRASAPPTATPASCSATTWRASRRGSSASRTSTCASGAPTSPTSSGACCATSSGAVDGASVFPARRW</sequence>
<evidence type="ECO:0000259" key="6">
    <source>
        <dbReference type="PROSITE" id="PS51350"/>
    </source>
</evidence>
<keyword evidence="5" id="KW-1133">Transmembrane helix</keyword>
<dbReference type="Gene3D" id="3.30.1340.10">
    <property type="entry name" value="HPr-like"/>
    <property type="match status" value="1"/>
</dbReference>
<dbReference type="NCBIfam" id="TIGR01003">
    <property type="entry name" value="PTS_HPr_family"/>
    <property type="match status" value="1"/>
</dbReference>
<evidence type="ECO:0000256" key="2">
    <source>
        <dbReference type="ARBA" id="ARBA00022490"/>
    </source>
</evidence>
<keyword evidence="5" id="KW-0472">Membrane</keyword>
<dbReference type="Pfam" id="PF00381">
    <property type="entry name" value="PTS-HPr"/>
    <property type="match status" value="1"/>
</dbReference>
<dbReference type="InterPro" id="IPR035895">
    <property type="entry name" value="HPr-like_sf"/>
</dbReference>